<dbReference type="Proteomes" id="UP000030111">
    <property type="component" value="Unassembled WGS sequence"/>
</dbReference>
<organism evidence="2 3">
    <name type="scientific">Flavobacterium subsaxonicum WB 4.1-42 = DSM 21790</name>
    <dbReference type="NCBI Taxonomy" id="1121898"/>
    <lineage>
        <taxon>Bacteria</taxon>
        <taxon>Pseudomonadati</taxon>
        <taxon>Bacteroidota</taxon>
        <taxon>Flavobacteriia</taxon>
        <taxon>Flavobacteriales</taxon>
        <taxon>Flavobacteriaceae</taxon>
        <taxon>Flavobacterium</taxon>
    </lineage>
</organism>
<feature type="transmembrane region" description="Helical" evidence="1">
    <location>
        <begin position="73"/>
        <end position="91"/>
    </location>
</feature>
<proteinExistence type="predicted"/>
<sequence length="113" mass="12838">MKENLHFQAIHYILIVYMCANHIVLRTFPKIISKSPLIVSAMAIFTCILLFPSLIVALWGVYNIVFLGMDGGFIGILILVIITFCSGWLLVRLGNFIFKKSQNYIGNEKEEIN</sequence>
<keyword evidence="1" id="KW-0472">Membrane</keyword>
<dbReference type="EMBL" id="JRLY01000022">
    <property type="protein sequence ID" value="KGO91269.1"/>
    <property type="molecule type" value="Genomic_DNA"/>
</dbReference>
<protein>
    <submittedName>
        <fullName evidence="2">Uncharacterized protein</fullName>
    </submittedName>
</protein>
<keyword evidence="3" id="KW-1185">Reference proteome</keyword>
<evidence type="ECO:0000256" key="1">
    <source>
        <dbReference type="SAM" id="Phobius"/>
    </source>
</evidence>
<keyword evidence="1" id="KW-0812">Transmembrane</keyword>
<feature type="transmembrane region" description="Helical" evidence="1">
    <location>
        <begin position="6"/>
        <end position="25"/>
    </location>
</feature>
<accession>A0A0A2MG72</accession>
<dbReference type="AlphaFoldDB" id="A0A0A2MG72"/>
<comment type="caution">
    <text evidence="2">The sequence shown here is derived from an EMBL/GenBank/DDBJ whole genome shotgun (WGS) entry which is preliminary data.</text>
</comment>
<dbReference type="STRING" id="1121898.GCA_000422725_03041"/>
<feature type="transmembrane region" description="Helical" evidence="1">
    <location>
        <begin position="37"/>
        <end position="61"/>
    </location>
</feature>
<keyword evidence="1" id="KW-1133">Transmembrane helix</keyword>
<evidence type="ECO:0000313" key="3">
    <source>
        <dbReference type="Proteomes" id="UP000030111"/>
    </source>
</evidence>
<evidence type="ECO:0000313" key="2">
    <source>
        <dbReference type="EMBL" id="KGO91269.1"/>
    </source>
</evidence>
<reference evidence="2 3" key="1">
    <citation type="submission" date="2013-09" db="EMBL/GenBank/DDBJ databases">
        <authorList>
            <person name="Zeng Z."/>
            <person name="Chen C."/>
        </authorList>
    </citation>
    <scope>NUCLEOTIDE SEQUENCE [LARGE SCALE GENOMIC DNA]</scope>
    <source>
        <strain evidence="2 3">WB 4.1-42</strain>
    </source>
</reference>
<name>A0A0A2MG72_9FLAO</name>
<gene>
    <name evidence="2" type="ORF">Q766_19120</name>
</gene>